<reference evidence="2" key="1">
    <citation type="submission" date="2014-06" db="EMBL/GenBank/DDBJ databases">
        <title>Draft genome sequence of C. testosteroni WDL7.</title>
        <authorList>
            <person name="Wu Y."/>
            <person name="Seshan H."/>
            <person name="Arumugam K."/>
        </authorList>
    </citation>
    <scope>NUCLEOTIDE SEQUENCE [LARGE SCALE GENOMIC DNA]</scope>
    <source>
        <strain evidence="2">WDL7</strain>
    </source>
</reference>
<name>A0A0L7MGZ5_COMTE</name>
<dbReference type="AlphaFoldDB" id="A0A0L7MGZ5"/>
<evidence type="ECO:0000313" key="2">
    <source>
        <dbReference type="Proteomes" id="UP000037442"/>
    </source>
</evidence>
<accession>A0A0L7MGZ5</accession>
<dbReference type="PATRIC" id="fig|285.49.peg.2212"/>
<protein>
    <submittedName>
        <fullName evidence="1">Uncharacterized protein</fullName>
    </submittedName>
</protein>
<evidence type="ECO:0000313" key="1">
    <source>
        <dbReference type="EMBL" id="KOC21160.1"/>
    </source>
</evidence>
<dbReference type="Proteomes" id="UP000037442">
    <property type="component" value="Unassembled WGS sequence"/>
</dbReference>
<dbReference type="RefSeq" id="WP_053283468.1">
    <property type="nucleotide sequence ID" value="NZ_JNVD01000020.1"/>
</dbReference>
<comment type="caution">
    <text evidence="1">The sequence shown here is derived from an EMBL/GenBank/DDBJ whole genome shotgun (WGS) entry which is preliminary data.</text>
</comment>
<dbReference type="EMBL" id="JNVD01000020">
    <property type="protein sequence ID" value="KOC21160.1"/>
    <property type="molecule type" value="Genomic_DNA"/>
</dbReference>
<gene>
    <name evidence="1" type="ORF">GL58_10730</name>
</gene>
<organism evidence="1 2">
    <name type="scientific">Comamonas testosteroni</name>
    <name type="common">Pseudomonas testosteroni</name>
    <dbReference type="NCBI Taxonomy" id="285"/>
    <lineage>
        <taxon>Bacteria</taxon>
        <taxon>Pseudomonadati</taxon>
        <taxon>Pseudomonadota</taxon>
        <taxon>Betaproteobacteria</taxon>
        <taxon>Burkholderiales</taxon>
        <taxon>Comamonadaceae</taxon>
        <taxon>Comamonas</taxon>
    </lineage>
</organism>
<proteinExistence type="predicted"/>
<sequence>MSQNQSLADQAVDTIAAIRNLDTGSNMDHPERHAVREMKRVASEIVTNALRQAQALVYSAESLQKDMRKHERAAQSAQKGK</sequence>